<dbReference type="EnsemblPlants" id="Pp3c2_37160V3.8">
    <property type="protein sequence ID" value="Pp3c2_37160V3.8"/>
    <property type="gene ID" value="Pp3c2_37160"/>
</dbReference>
<dbReference type="InterPro" id="IPR018392">
    <property type="entry name" value="LysM"/>
</dbReference>
<dbReference type="EnsemblPlants" id="Pp3c2_37160V3.10">
    <property type="protein sequence ID" value="Pp3c2_37160V3.10"/>
    <property type="gene ID" value="Pp3c2_37160"/>
</dbReference>
<dbReference type="InterPro" id="IPR036779">
    <property type="entry name" value="LysM_dom_sf"/>
</dbReference>
<name>A0A2K1L4L5_PHYPA</name>
<evidence type="ECO:0000313" key="5">
    <source>
        <dbReference type="Proteomes" id="UP000006727"/>
    </source>
</evidence>
<dbReference type="GeneID" id="112273216"/>
<dbReference type="InterPro" id="IPR045030">
    <property type="entry name" value="LYSM1-4"/>
</dbReference>
<dbReference type="Gramene" id="Pp3c2_37160V3.9">
    <property type="protein sequence ID" value="Pp3c2_37160V3.9"/>
    <property type="gene ID" value="Pp3c2_37160"/>
</dbReference>
<reference evidence="3 5" key="1">
    <citation type="journal article" date="2008" name="Science">
        <title>The Physcomitrella genome reveals evolutionary insights into the conquest of land by plants.</title>
        <authorList>
            <person name="Rensing S."/>
            <person name="Lang D."/>
            <person name="Zimmer A."/>
            <person name="Terry A."/>
            <person name="Salamov A."/>
            <person name="Shapiro H."/>
            <person name="Nishiyama T."/>
            <person name="Perroud P.-F."/>
            <person name="Lindquist E."/>
            <person name="Kamisugi Y."/>
            <person name="Tanahashi T."/>
            <person name="Sakakibara K."/>
            <person name="Fujita T."/>
            <person name="Oishi K."/>
            <person name="Shin-I T."/>
            <person name="Kuroki Y."/>
            <person name="Toyoda A."/>
            <person name="Suzuki Y."/>
            <person name="Hashimoto A."/>
            <person name="Yamaguchi K."/>
            <person name="Sugano A."/>
            <person name="Kohara Y."/>
            <person name="Fujiyama A."/>
            <person name="Anterola A."/>
            <person name="Aoki S."/>
            <person name="Ashton N."/>
            <person name="Barbazuk W.B."/>
            <person name="Barker E."/>
            <person name="Bennetzen J."/>
            <person name="Bezanilla M."/>
            <person name="Blankenship R."/>
            <person name="Cho S.H."/>
            <person name="Dutcher S."/>
            <person name="Estelle M."/>
            <person name="Fawcett J.A."/>
            <person name="Gundlach H."/>
            <person name="Hanada K."/>
            <person name="Heyl A."/>
            <person name="Hicks K.A."/>
            <person name="Hugh J."/>
            <person name="Lohr M."/>
            <person name="Mayer K."/>
            <person name="Melkozernov A."/>
            <person name="Murata T."/>
            <person name="Nelson D."/>
            <person name="Pils B."/>
            <person name="Prigge M."/>
            <person name="Reiss B."/>
            <person name="Renner T."/>
            <person name="Rombauts S."/>
            <person name="Rushton P."/>
            <person name="Sanderfoot A."/>
            <person name="Schween G."/>
            <person name="Shiu S.-H."/>
            <person name="Stueber K."/>
            <person name="Theodoulou F.L."/>
            <person name="Tu H."/>
            <person name="Van de Peer Y."/>
            <person name="Verrier P.J."/>
            <person name="Waters E."/>
            <person name="Wood A."/>
            <person name="Yang L."/>
            <person name="Cove D."/>
            <person name="Cuming A."/>
            <person name="Hasebe M."/>
            <person name="Lucas S."/>
            <person name="Mishler D.B."/>
            <person name="Reski R."/>
            <person name="Grigoriev I."/>
            <person name="Quatrano R.S."/>
            <person name="Boore J.L."/>
        </authorList>
    </citation>
    <scope>NUCLEOTIDE SEQUENCE [LARGE SCALE GENOMIC DNA]</scope>
    <source>
        <strain evidence="4 5">cv. Gransden 2004</strain>
    </source>
</reference>
<reference evidence="3 5" key="2">
    <citation type="journal article" date="2018" name="Plant J.">
        <title>The Physcomitrella patens chromosome-scale assembly reveals moss genome structure and evolution.</title>
        <authorList>
            <person name="Lang D."/>
            <person name="Ullrich K.K."/>
            <person name="Murat F."/>
            <person name="Fuchs J."/>
            <person name="Jenkins J."/>
            <person name="Haas F.B."/>
            <person name="Piednoel M."/>
            <person name="Gundlach H."/>
            <person name="Van Bel M."/>
            <person name="Meyberg R."/>
            <person name="Vives C."/>
            <person name="Morata J."/>
            <person name="Symeonidi A."/>
            <person name="Hiss M."/>
            <person name="Muchero W."/>
            <person name="Kamisugi Y."/>
            <person name="Saleh O."/>
            <person name="Blanc G."/>
            <person name="Decker E.L."/>
            <person name="van Gessel N."/>
            <person name="Grimwood J."/>
            <person name="Hayes R.D."/>
            <person name="Graham S.W."/>
            <person name="Gunter L.E."/>
            <person name="McDaniel S.F."/>
            <person name="Hoernstein S.N.W."/>
            <person name="Larsson A."/>
            <person name="Li F.W."/>
            <person name="Perroud P.F."/>
            <person name="Phillips J."/>
            <person name="Ranjan P."/>
            <person name="Rokshar D.S."/>
            <person name="Rothfels C.J."/>
            <person name="Schneider L."/>
            <person name="Shu S."/>
            <person name="Stevenson D.W."/>
            <person name="Thummler F."/>
            <person name="Tillich M."/>
            <person name="Villarreal Aguilar J.C."/>
            <person name="Widiez T."/>
            <person name="Wong G.K."/>
            <person name="Wymore A."/>
            <person name="Zhang Y."/>
            <person name="Zimmer A.D."/>
            <person name="Quatrano R.S."/>
            <person name="Mayer K.F.X."/>
            <person name="Goodstein D."/>
            <person name="Casacuberta J.M."/>
            <person name="Vandepoele K."/>
            <person name="Reski R."/>
            <person name="Cuming A.C."/>
            <person name="Tuskan G.A."/>
            <person name="Maumus F."/>
            <person name="Salse J."/>
            <person name="Schmutz J."/>
            <person name="Rensing S.A."/>
        </authorList>
    </citation>
    <scope>NUCLEOTIDE SEQUENCE [LARGE SCALE GENOMIC DNA]</scope>
    <source>
        <strain evidence="4 5">cv. Gransden 2004</strain>
    </source>
</reference>
<dbReference type="EnsemblPlants" id="Pp3c2_37160V3.9">
    <property type="protein sequence ID" value="Pp3c2_37160V3.9"/>
    <property type="gene ID" value="Pp3c2_37160"/>
</dbReference>
<dbReference type="EMBL" id="ABEU02000002">
    <property type="protein sequence ID" value="PNR60941.1"/>
    <property type="molecule type" value="Genomic_DNA"/>
</dbReference>
<evidence type="ECO:0000313" key="4">
    <source>
        <dbReference type="EnsemblPlants" id="Pp3c2_37160V3.1"/>
    </source>
</evidence>
<protein>
    <recommendedName>
        <fullName evidence="2">LysM domain-containing protein</fullName>
    </recommendedName>
</protein>
<dbReference type="SUPFAM" id="SSF54106">
    <property type="entry name" value="LysM domain"/>
    <property type="match status" value="1"/>
</dbReference>
<dbReference type="Gene3D" id="3.10.350.10">
    <property type="entry name" value="LysM domain"/>
    <property type="match status" value="1"/>
</dbReference>
<reference evidence="4" key="3">
    <citation type="submission" date="2020-12" db="UniProtKB">
        <authorList>
            <consortium name="EnsemblPlants"/>
        </authorList>
    </citation>
    <scope>IDENTIFICATION</scope>
</reference>
<dbReference type="PANTHER" id="PTHR20932">
    <property type="entry name" value="LYSM AND PUTATIVE PEPTIDOGLYCAN-BINDING DOMAIN-CONTAINING PROTEIN"/>
    <property type="match status" value="1"/>
</dbReference>
<dbReference type="Gramene" id="Pp3c2_37160V3.7">
    <property type="protein sequence ID" value="Pp3c2_37160V3.7"/>
    <property type="gene ID" value="Pp3c2_37160"/>
</dbReference>
<dbReference type="EnsemblPlants" id="Pp3c2_37160V3.12">
    <property type="protein sequence ID" value="Pp3c2_37160V3.12"/>
    <property type="gene ID" value="Pp3c2_37160"/>
</dbReference>
<dbReference type="FunCoup" id="A0A2K1L4L5">
    <property type="interactions" value="1629"/>
</dbReference>
<dbReference type="Gramene" id="Pp3c2_37160V3.10">
    <property type="protein sequence ID" value="Pp3c2_37160V3.10"/>
    <property type="gene ID" value="Pp3c2_37160"/>
</dbReference>
<dbReference type="OrthoDB" id="538216at2759"/>
<dbReference type="Gramene" id="Pp3c2_37160V3.8">
    <property type="protein sequence ID" value="Pp3c2_37160V3.8"/>
    <property type="gene ID" value="Pp3c2_37160"/>
</dbReference>
<evidence type="ECO:0000259" key="2">
    <source>
        <dbReference type="PROSITE" id="PS51782"/>
    </source>
</evidence>
<proteinExistence type="predicted"/>
<feature type="region of interest" description="Disordered" evidence="1">
    <location>
        <begin position="228"/>
        <end position="276"/>
    </location>
</feature>
<dbReference type="Proteomes" id="UP000006727">
    <property type="component" value="Chromosome 2"/>
</dbReference>
<dbReference type="RefSeq" id="XP_073387633.1">
    <property type="nucleotide sequence ID" value="XM_073531532.1"/>
</dbReference>
<dbReference type="Pfam" id="PF01476">
    <property type="entry name" value="LysM"/>
    <property type="match status" value="1"/>
</dbReference>
<dbReference type="SMART" id="SM00257">
    <property type="entry name" value="LysM"/>
    <property type="match status" value="1"/>
</dbReference>
<dbReference type="EnsemblPlants" id="Pp3c2_37160V3.11">
    <property type="protein sequence ID" value="Pp3c2_37160V3.11"/>
    <property type="gene ID" value="Pp3c2_37160"/>
</dbReference>
<dbReference type="PaxDb" id="3218-PP1S1_87V6.1"/>
<dbReference type="Gramene" id="Pp3c2_37160V3.13">
    <property type="protein sequence ID" value="Pp3c2_37160V3.13"/>
    <property type="gene ID" value="Pp3c2_37160"/>
</dbReference>
<dbReference type="Gramene" id="Pp3c2_37160V3.12">
    <property type="protein sequence ID" value="Pp3c2_37160V3.12"/>
    <property type="gene ID" value="Pp3c2_37160"/>
</dbReference>
<dbReference type="Gramene" id="Pp3c2_37160V3.11">
    <property type="protein sequence ID" value="Pp3c2_37160V3.11"/>
    <property type="gene ID" value="Pp3c2_37160"/>
</dbReference>
<feature type="domain" description="LysM" evidence="2">
    <location>
        <begin position="24"/>
        <end position="68"/>
    </location>
</feature>
<dbReference type="PROSITE" id="PS51782">
    <property type="entry name" value="LYSM"/>
    <property type="match status" value="1"/>
</dbReference>
<evidence type="ECO:0000313" key="3">
    <source>
        <dbReference type="EMBL" id="PNR60941.1"/>
    </source>
</evidence>
<gene>
    <name evidence="4" type="primary">LOC112273216</name>
    <name evidence="3" type="ORF">PHYPA_003734</name>
</gene>
<dbReference type="EnsemblPlants" id="Pp3c2_37160V3.13">
    <property type="protein sequence ID" value="Pp3c2_37160V3.13"/>
    <property type="gene ID" value="Pp3c2_37160"/>
</dbReference>
<dbReference type="EnsemblPlants" id="Pp3c2_37160V3.7">
    <property type="protein sequence ID" value="Pp3c2_37160V3.7"/>
    <property type="gene ID" value="Pp3c2_37160"/>
</dbReference>
<dbReference type="PANTHER" id="PTHR20932:SF36">
    <property type="entry name" value="OS03G0110600 PROTEIN"/>
    <property type="match status" value="1"/>
</dbReference>
<keyword evidence="5" id="KW-1185">Reference proteome</keyword>
<dbReference type="EnsemblPlants" id="Pp3c2_37160V3.1">
    <property type="protein sequence ID" value="Pp3c2_37160V3.1"/>
    <property type="gene ID" value="Pp3c2_37160"/>
</dbReference>
<organism evidence="3">
    <name type="scientific">Physcomitrium patens</name>
    <name type="common">Spreading-leaved earth moss</name>
    <name type="synonym">Physcomitrella patens</name>
    <dbReference type="NCBI Taxonomy" id="3218"/>
    <lineage>
        <taxon>Eukaryota</taxon>
        <taxon>Viridiplantae</taxon>
        <taxon>Streptophyta</taxon>
        <taxon>Embryophyta</taxon>
        <taxon>Bryophyta</taxon>
        <taxon>Bryophytina</taxon>
        <taxon>Bryopsida</taxon>
        <taxon>Funariidae</taxon>
        <taxon>Funariales</taxon>
        <taxon>Funariaceae</taxon>
        <taxon>Physcomitrium</taxon>
    </lineage>
</organism>
<dbReference type="AlphaFoldDB" id="A0A2K1L4L5"/>
<sequence length="365" mass="39952">MLSSTDMADPSSREVSTSGTAAYIEHTVSRLDTLAGIAIKYGVEVAEIKRFNGLTTDLQMFALKTLRIPTPGRHPPSAAFTGPTQSRCKEKFAPNAGLDRDGSQDLSLLSTVEQKAKKKAYDTPTMDVLRNYYDLPSTSTGVMDGLEMATFSSGNETDLDDEVFLLMFRPPNATDSRRYSTGDYRPNRCGYVRDSCRNLLDSCWSAHAPKLTESTRLLKPGKNLVREGDSLTQERPIRRRTRGELGSDDTADVNERLNYSKRDSATRPKDSNTVSPYARFVNPSIDWHNANEEPFGSSSIKTIRAALVGGKEVVEGLLSKVIQTSGPTASQEGGRSLSERVPSTGSFSVLEGITSVYRQAKAALD</sequence>
<accession>A0A2K1L4L5</accession>
<evidence type="ECO:0000256" key="1">
    <source>
        <dbReference type="SAM" id="MobiDB-lite"/>
    </source>
</evidence>
<dbReference type="CDD" id="cd00118">
    <property type="entry name" value="LysM"/>
    <property type="match status" value="1"/>
</dbReference>
<feature type="compositionally biased region" description="Basic and acidic residues" evidence="1">
    <location>
        <begin position="253"/>
        <end position="270"/>
    </location>
</feature>
<dbReference type="Gramene" id="Pp3c2_37160V3.1">
    <property type="protein sequence ID" value="Pp3c2_37160V3.1"/>
    <property type="gene ID" value="Pp3c2_37160"/>
</dbReference>